<dbReference type="EMBL" id="LN483345">
    <property type="protein sequence ID" value="CDZ98619.1"/>
    <property type="molecule type" value="Genomic_DNA"/>
</dbReference>
<feature type="region of interest" description="Disordered" evidence="1">
    <location>
        <begin position="1044"/>
        <end position="1098"/>
    </location>
</feature>
<name>A0A0F7SMB2_PHARH</name>
<feature type="region of interest" description="Disordered" evidence="1">
    <location>
        <begin position="1294"/>
        <end position="1398"/>
    </location>
</feature>
<feature type="domain" description="PPM-type phosphatase" evidence="2">
    <location>
        <begin position="182"/>
        <end position="623"/>
    </location>
</feature>
<feature type="compositionally biased region" description="Basic and acidic residues" evidence="1">
    <location>
        <begin position="878"/>
        <end position="896"/>
    </location>
</feature>
<keyword evidence="3" id="KW-0670">Pyruvate</keyword>
<dbReference type="InterPro" id="IPR001932">
    <property type="entry name" value="PPM-type_phosphatase-like_dom"/>
</dbReference>
<dbReference type="Pfam" id="PF08240">
    <property type="entry name" value="ADH_N"/>
    <property type="match status" value="1"/>
</dbReference>
<dbReference type="Pfam" id="PF00481">
    <property type="entry name" value="PP2C"/>
    <property type="match status" value="1"/>
</dbReference>
<dbReference type="CDD" id="cd00143">
    <property type="entry name" value="PP2Cc"/>
    <property type="match status" value="1"/>
</dbReference>
<feature type="region of interest" description="Disordered" evidence="1">
    <location>
        <begin position="474"/>
        <end position="493"/>
    </location>
</feature>
<evidence type="ECO:0000313" key="3">
    <source>
        <dbReference type="EMBL" id="CDZ98619.1"/>
    </source>
</evidence>
<dbReference type="GO" id="GO:0005739">
    <property type="term" value="C:mitochondrion"/>
    <property type="evidence" value="ECO:0007669"/>
    <property type="project" value="TreeGrafter"/>
</dbReference>
<feature type="compositionally biased region" description="Acidic residues" evidence="1">
    <location>
        <begin position="795"/>
        <end position="807"/>
    </location>
</feature>
<feature type="compositionally biased region" description="Polar residues" evidence="1">
    <location>
        <begin position="688"/>
        <end position="712"/>
    </location>
</feature>
<dbReference type="PANTHER" id="PTHR11695">
    <property type="entry name" value="ALCOHOL DEHYDROGENASE RELATED"/>
    <property type="match status" value="1"/>
</dbReference>
<dbReference type="Gene3D" id="3.40.50.720">
    <property type="entry name" value="NAD(P)-binding Rossmann-like Domain"/>
    <property type="match status" value="1"/>
</dbReference>
<dbReference type="InterPro" id="IPR036457">
    <property type="entry name" value="PPM-type-like_dom_sf"/>
</dbReference>
<feature type="compositionally biased region" description="Polar residues" evidence="1">
    <location>
        <begin position="980"/>
        <end position="999"/>
    </location>
</feature>
<feature type="compositionally biased region" description="Low complexity" evidence="1">
    <location>
        <begin position="1082"/>
        <end position="1098"/>
    </location>
</feature>
<reference evidence="3" key="1">
    <citation type="submission" date="2014-08" db="EMBL/GenBank/DDBJ databases">
        <authorList>
            <person name="Sharma Rahul"/>
            <person name="Thines Marco"/>
        </authorList>
    </citation>
    <scope>NUCLEOTIDE SEQUENCE</scope>
</reference>
<feature type="region of interest" description="Disordered" evidence="1">
    <location>
        <begin position="685"/>
        <end position="943"/>
    </location>
</feature>
<feature type="region of interest" description="Disordered" evidence="1">
    <location>
        <begin position="244"/>
        <end position="273"/>
    </location>
</feature>
<evidence type="ECO:0000256" key="1">
    <source>
        <dbReference type="SAM" id="MobiDB-lite"/>
    </source>
</evidence>
<dbReference type="SUPFAM" id="SSF51735">
    <property type="entry name" value="NAD(P)-binding Rossmann-fold domains"/>
    <property type="match status" value="1"/>
</dbReference>
<feature type="region of interest" description="Disordered" evidence="1">
    <location>
        <begin position="630"/>
        <end position="649"/>
    </location>
</feature>
<dbReference type="InterPro" id="IPR050700">
    <property type="entry name" value="YIM1/Zinc_Alcohol_DH_Fams"/>
</dbReference>
<dbReference type="InterPro" id="IPR013154">
    <property type="entry name" value="ADH-like_N"/>
</dbReference>
<feature type="compositionally biased region" description="Low complexity" evidence="1">
    <location>
        <begin position="1355"/>
        <end position="1394"/>
    </location>
</feature>
<feature type="compositionally biased region" description="Basic and acidic residues" evidence="1">
    <location>
        <begin position="808"/>
        <end position="828"/>
    </location>
</feature>
<dbReference type="SUPFAM" id="SSF81606">
    <property type="entry name" value="PP2C-like"/>
    <property type="match status" value="1"/>
</dbReference>
<dbReference type="Gene3D" id="3.90.180.10">
    <property type="entry name" value="Medium-chain alcohol dehydrogenases, catalytic domain"/>
    <property type="match status" value="1"/>
</dbReference>
<feature type="region of interest" description="Disordered" evidence="1">
    <location>
        <begin position="36"/>
        <end position="70"/>
    </location>
</feature>
<feature type="region of interest" description="Disordered" evidence="1">
    <location>
        <begin position="980"/>
        <end position="1008"/>
    </location>
</feature>
<accession>A0A0F7SMB2</accession>
<sequence length="1994" mass="216841">MASLQSDPFDRPTDRPATWAGWAGWASVEQRLSIRTYALPPPPSPPSSSQHQRIPRFPRAPPPPAELPDGRFKLFHKLQSHPALQTPEGRKKVFDRSLNAVSLFLGTFCVIFLIRWELDREHREESQVYTAHKFDTKFSLPTKSDPSNVRVDTWKLIGLAEAERVLKADEKIVTLDRPGNPVVRSDTSSLKANEFIEDRSAQAILKGADGDLCFFAVFDGHSGFQTSHLLSQTLIPTTSLSVQSTLSRSPSPFSSDSELRTTTDQPSPSSFSTLGLSRLRDIFSSSSKQSRELEGASMDEIKESIKHAWQTLDKSIVWDPVDLLSSLPSNPDLSLISYPTILPALSGSCALLSVIDTARKDIYIALAGDCRAVAGYWVPNPASTQLNPDGQTDQTSQAPAGRWRVEVLTEDQTGRNPKACRELERIQGEHPQGERDSVIMRGRVLGGLEPSRAFGDARYKWSKEIQPELIDSLVPAGSKRPRPAPSLSKTPPYVTATPEVIHLKSDGSDREGELRFLVLGTDGLYDRLSNEAIVGLVGAFIDQPDLHGEIPRADILSTVDSLSTGFDGKNAKVQAKKAESTEGTFMFGKDLNAATLLIRNSLAGGDDRKMRELLSVGPPLVPFTIDISQEDKQKRKHQASSQPSITVDRSPFQPSSLLHHLFLESFPLSLSSFFPFIRFTHSPVMPSKQGSSRGKPSFWQSVTHAPSKSYSQAAPIHPSKLPRGSRRSEEPYPPTMGMGESGRYRYMDREDRYRYRGDSDDDDEDHGDGGNHYGRYQRRSASSGGDRTRPREWSAQDEVEAEDDDKDSSDGYREEEGRNTTRWIDPRLRKAGRSSAAYGGSDGGYRTTQSSDWFDHQSFKEEYMSTGGRRKTRSSSMVDDRPNGWKERRERERDRYEDEDELSDPSFYRAEASSRRRRQREREGRGREPSPGASDLSDDSYRQKLSRSYLPSTTTKREAIQRAGIVPSLVQTDQKLMSSSANFQEISPSRSIDSVGQSDSESDAFYTPVSSPRLTSVLTDPSFLSTQPLGVQLRSNGVADDVVIDSNHLSPPRETSRPNHQPGSDTFTPFLTLQPPTPTAFSTGPLASPSSSASTPTGSGLTYFGTDGLTQTDITRRTEVPPPLIREVIPPPLIHPIRRETYESAYGGISSESNSPRAVSPANEDVDQVYGRQPAMNMLAGTGASASTGDSRTDEAYIGAMLSPVGEEEEDTPYFSTARLMAGDQSGVIGTQSQLVHRNLRNTGNGSPSRASSALSLASSVSRYSQNSYRPDVDVPPPVILSSTLEALTISNSVVNDRSGSGGSGNSSPMELSQSRYYHRNRRGSESSVGISSRDDSEWTPPSLYPSAFPPAPSPISGSPLGHSSNPSSVHPSPITIGGPSFRSPSPSPSSATSAGRQQFFLPRPTSTLMNTFEMTGSYPSAVSSPVPLYPSAPSSVISDGGGAAWSRARSIYGATKKASSAIDDRSEADVRSLNSFAGDRSGEVRAYTTAQRRASTSEVGFHQMDKKGSRAMSDAGLESISRYRQPQVMSGSIYGDSGSSLSGGAGYSTLTLPSGAYRPSKSPSRYVSKVAYDTLGIPQTTMATITITSTARPAPSPTSTSSPSSLLHRSSSLSLSSPSSTASAASLLVHTPVISASFTSHIPPPKKLSSTSLLVRVWAVALDAYDAFAARDASKGFIPGRSFVGKVVEWGDGVNEFSKGDWVFGLLSVKRSGALSEFIEIERRYLAKAPSVGALASELDSGLSLEDIASLPLLGVSAHRAVGGINKGSRALVLLGESPTASENTVPAIADWSVGILAAQELVSRGVVVIIQVSADLGESWVRSLVPNVREGHVRTGEPVEVVHEEHEGSFDFILDCGGGRRTYDASRRIMITGGRFTSLKGDLNEPLSSEGAPTKNSMRSLRRTFVKKDKKHIDYNVISPSGSGPMVDHMGEDIRDVLEWIAGTRIYRPPRVEKAVPFEQGAEPFGVIRREKGKGLSRYRCEEEVWAVRLVS</sequence>
<feature type="compositionally biased region" description="Basic and acidic residues" evidence="1">
    <location>
        <begin position="853"/>
        <end position="863"/>
    </location>
</feature>
<dbReference type="PROSITE" id="PS51746">
    <property type="entry name" value="PPM_2"/>
    <property type="match status" value="1"/>
</dbReference>
<dbReference type="SUPFAM" id="SSF50129">
    <property type="entry name" value="GroES-like"/>
    <property type="match status" value="1"/>
</dbReference>
<dbReference type="InterPro" id="IPR011032">
    <property type="entry name" value="GroES-like_sf"/>
</dbReference>
<evidence type="ECO:0000259" key="2">
    <source>
        <dbReference type="PROSITE" id="PS51746"/>
    </source>
</evidence>
<dbReference type="PANTHER" id="PTHR11695:SF294">
    <property type="entry name" value="RETICULON-4-INTERACTING PROTEIN 1, MITOCHONDRIAL"/>
    <property type="match status" value="1"/>
</dbReference>
<protein>
    <submittedName>
        <fullName evidence="3">Protein phosphatase 2C/pyruvate dehydrogenase (Lipoamide) phosphatase</fullName>
    </submittedName>
</protein>
<organism evidence="3">
    <name type="scientific">Phaffia rhodozyma</name>
    <name type="common">Yeast</name>
    <name type="synonym">Xanthophyllomyces dendrorhous</name>
    <dbReference type="NCBI Taxonomy" id="264483"/>
    <lineage>
        <taxon>Eukaryota</taxon>
        <taxon>Fungi</taxon>
        <taxon>Dikarya</taxon>
        <taxon>Basidiomycota</taxon>
        <taxon>Agaricomycotina</taxon>
        <taxon>Tremellomycetes</taxon>
        <taxon>Cystofilobasidiales</taxon>
        <taxon>Mrakiaceae</taxon>
        <taxon>Phaffia</taxon>
    </lineage>
</organism>
<dbReference type="Gene3D" id="3.60.40.10">
    <property type="entry name" value="PPM-type phosphatase domain"/>
    <property type="match status" value="1"/>
</dbReference>
<feature type="compositionally biased region" description="Low complexity" evidence="1">
    <location>
        <begin position="244"/>
        <end position="256"/>
    </location>
</feature>
<proteinExistence type="predicted"/>
<feature type="compositionally biased region" description="Polar residues" evidence="1">
    <location>
        <begin position="260"/>
        <end position="273"/>
    </location>
</feature>
<feature type="compositionally biased region" description="Basic and acidic residues" evidence="1">
    <location>
        <begin position="742"/>
        <end position="758"/>
    </location>
</feature>
<dbReference type="InterPro" id="IPR036291">
    <property type="entry name" value="NAD(P)-bd_dom_sf"/>
</dbReference>
<dbReference type="SMART" id="SM00332">
    <property type="entry name" value="PP2Cc"/>
    <property type="match status" value="1"/>
</dbReference>